<dbReference type="Pfam" id="PF00085">
    <property type="entry name" value="Thioredoxin"/>
    <property type="match status" value="1"/>
</dbReference>
<dbReference type="InterPro" id="IPR036249">
    <property type="entry name" value="Thioredoxin-like_sf"/>
</dbReference>
<evidence type="ECO:0000313" key="4">
    <source>
        <dbReference type="Proteomes" id="UP000050511"/>
    </source>
</evidence>
<proteinExistence type="predicted"/>
<evidence type="ECO:0000259" key="2">
    <source>
        <dbReference type="Pfam" id="PF00085"/>
    </source>
</evidence>
<feature type="transmembrane region" description="Helical" evidence="1">
    <location>
        <begin position="6"/>
        <end position="28"/>
    </location>
</feature>
<dbReference type="EMBL" id="LKLZ01000002">
    <property type="protein sequence ID" value="KPN44562.1"/>
    <property type="molecule type" value="Genomic_DNA"/>
</dbReference>
<name>A0A837P7I3_LACPN</name>
<gene>
    <name evidence="3" type="ORF">WJL_0077</name>
</gene>
<dbReference type="InterPro" id="IPR013766">
    <property type="entry name" value="Thioredoxin_domain"/>
</dbReference>
<dbReference type="Gene3D" id="3.40.30.10">
    <property type="entry name" value="Glutaredoxin"/>
    <property type="match status" value="1"/>
</dbReference>
<evidence type="ECO:0000256" key="1">
    <source>
        <dbReference type="SAM" id="Phobius"/>
    </source>
</evidence>
<dbReference type="AlphaFoldDB" id="A0A837P7I3"/>
<keyword evidence="1" id="KW-1133">Transmembrane helix</keyword>
<sequence>MTDKSWKLKGLSVSLLLLMVGIVSWFYWQPERLIRPSQTNTVEQVVRHRMQKNTQAVLIFYQPGCRDCRKIAPQVLTAETKNYFSGARQLVNVNTQAAQNRRYLKQFKITTTPTLIRYQHGQVTRYSGTNLTIIKHLLSGK</sequence>
<protein>
    <recommendedName>
        <fullName evidence="2">Thioredoxin domain-containing protein</fullName>
    </recommendedName>
</protein>
<keyword evidence="1" id="KW-0472">Membrane</keyword>
<keyword evidence="1" id="KW-0812">Transmembrane</keyword>
<evidence type="ECO:0000313" key="3">
    <source>
        <dbReference type="EMBL" id="KPN44562.1"/>
    </source>
</evidence>
<reference evidence="3 4" key="1">
    <citation type="submission" date="2015-10" db="EMBL/GenBank/DDBJ databases">
        <title>Resequencing of Lactobacillus plantarum WJL strain genome.</title>
        <authorList>
            <person name="Martino M.E."/>
        </authorList>
    </citation>
    <scope>NUCLEOTIDE SEQUENCE [LARGE SCALE GENOMIC DNA]</scope>
    <source>
        <strain evidence="3 4">WJL</strain>
    </source>
</reference>
<comment type="caution">
    <text evidence="3">The sequence shown here is derived from an EMBL/GenBank/DDBJ whole genome shotgun (WGS) entry which is preliminary data.</text>
</comment>
<feature type="domain" description="Thioredoxin" evidence="2">
    <location>
        <begin position="49"/>
        <end position="130"/>
    </location>
</feature>
<dbReference type="SUPFAM" id="SSF52833">
    <property type="entry name" value="Thioredoxin-like"/>
    <property type="match status" value="1"/>
</dbReference>
<dbReference type="RefSeq" id="WP_022638628.1">
    <property type="nucleotide sequence ID" value="NZ_AUTE01000043.1"/>
</dbReference>
<organism evidence="3 4">
    <name type="scientific">Lactiplantibacillus plantarum WJL</name>
    <dbReference type="NCBI Taxonomy" id="1350466"/>
    <lineage>
        <taxon>Bacteria</taxon>
        <taxon>Bacillati</taxon>
        <taxon>Bacillota</taxon>
        <taxon>Bacilli</taxon>
        <taxon>Lactobacillales</taxon>
        <taxon>Lactobacillaceae</taxon>
        <taxon>Lactiplantibacillus</taxon>
    </lineage>
</organism>
<dbReference type="Proteomes" id="UP000050511">
    <property type="component" value="Unassembled WGS sequence"/>
</dbReference>
<dbReference type="CDD" id="cd02947">
    <property type="entry name" value="TRX_family"/>
    <property type="match status" value="1"/>
</dbReference>
<accession>A0A837P7I3</accession>